<evidence type="ECO:0000313" key="2">
    <source>
        <dbReference type="EMBL" id="KAK8046228.1"/>
    </source>
</evidence>
<protein>
    <submittedName>
        <fullName evidence="2">Uncharacterized protein</fullName>
    </submittedName>
</protein>
<evidence type="ECO:0000256" key="1">
    <source>
        <dbReference type="SAM" id="MobiDB-lite"/>
    </source>
</evidence>
<gene>
    <name evidence="2" type="ORF">PG996_014292</name>
</gene>
<evidence type="ECO:0000313" key="3">
    <source>
        <dbReference type="Proteomes" id="UP001446871"/>
    </source>
</evidence>
<dbReference type="EMBL" id="JAQQWM010000009">
    <property type="protein sequence ID" value="KAK8046228.1"/>
    <property type="molecule type" value="Genomic_DNA"/>
</dbReference>
<name>A0ABR1THX3_9PEZI</name>
<organism evidence="2 3">
    <name type="scientific">Apiospora saccharicola</name>
    <dbReference type="NCBI Taxonomy" id="335842"/>
    <lineage>
        <taxon>Eukaryota</taxon>
        <taxon>Fungi</taxon>
        <taxon>Dikarya</taxon>
        <taxon>Ascomycota</taxon>
        <taxon>Pezizomycotina</taxon>
        <taxon>Sordariomycetes</taxon>
        <taxon>Xylariomycetidae</taxon>
        <taxon>Amphisphaeriales</taxon>
        <taxon>Apiosporaceae</taxon>
        <taxon>Apiospora</taxon>
    </lineage>
</organism>
<feature type="region of interest" description="Disordered" evidence="1">
    <location>
        <begin position="1"/>
        <end position="23"/>
    </location>
</feature>
<feature type="region of interest" description="Disordered" evidence="1">
    <location>
        <begin position="68"/>
        <end position="93"/>
    </location>
</feature>
<accession>A0ABR1THX3</accession>
<dbReference type="Proteomes" id="UP001446871">
    <property type="component" value="Unassembled WGS sequence"/>
</dbReference>
<comment type="caution">
    <text evidence="2">The sequence shown here is derived from an EMBL/GenBank/DDBJ whole genome shotgun (WGS) entry which is preliminary data.</text>
</comment>
<reference evidence="2 3" key="1">
    <citation type="submission" date="2023-01" db="EMBL/GenBank/DDBJ databases">
        <title>Analysis of 21 Apiospora genomes using comparative genomics revels a genus with tremendous synthesis potential of carbohydrate active enzymes and secondary metabolites.</title>
        <authorList>
            <person name="Sorensen T."/>
        </authorList>
    </citation>
    <scope>NUCLEOTIDE SEQUENCE [LARGE SCALE GENOMIC DNA]</scope>
    <source>
        <strain evidence="2 3">CBS 83171</strain>
    </source>
</reference>
<proteinExistence type="predicted"/>
<sequence length="105" mass="11739">MTTCTDSNVEEPPPQQHKEETYNERQQAILDRLESIDDKINAIWEELQETIRPSPVSSHSVPATAITTVPHHSEQELGEDEEPLESPLVHPADGGDAKAGYLIIW</sequence>
<keyword evidence="3" id="KW-1185">Reference proteome</keyword>